<gene>
    <name evidence="1" type="ORF">METZ01_LOCUS432012</name>
</gene>
<protein>
    <submittedName>
        <fullName evidence="1">Uncharacterized protein</fullName>
    </submittedName>
</protein>
<organism evidence="1">
    <name type="scientific">marine metagenome</name>
    <dbReference type="NCBI Taxonomy" id="408172"/>
    <lineage>
        <taxon>unclassified sequences</taxon>
        <taxon>metagenomes</taxon>
        <taxon>ecological metagenomes</taxon>
    </lineage>
</organism>
<evidence type="ECO:0000313" key="1">
    <source>
        <dbReference type="EMBL" id="SVD79158.1"/>
    </source>
</evidence>
<name>A0A382Y9J0_9ZZZZ</name>
<reference evidence="1" key="1">
    <citation type="submission" date="2018-05" db="EMBL/GenBank/DDBJ databases">
        <authorList>
            <person name="Lanie J.A."/>
            <person name="Ng W.-L."/>
            <person name="Kazmierczak K.M."/>
            <person name="Andrzejewski T.M."/>
            <person name="Davidsen T.M."/>
            <person name="Wayne K.J."/>
            <person name="Tettelin H."/>
            <person name="Glass J.I."/>
            <person name="Rusch D."/>
            <person name="Podicherti R."/>
            <person name="Tsui H.-C.T."/>
            <person name="Winkler M.E."/>
        </authorList>
    </citation>
    <scope>NUCLEOTIDE SEQUENCE</scope>
</reference>
<accession>A0A382Y9J0</accession>
<dbReference type="AlphaFoldDB" id="A0A382Y9J0"/>
<dbReference type="EMBL" id="UINC01173517">
    <property type="protein sequence ID" value="SVD79158.1"/>
    <property type="molecule type" value="Genomic_DNA"/>
</dbReference>
<proteinExistence type="predicted"/>
<sequence length="27" mass="3314">MADIFVIHFKMADYFAVNIYKFQPKLY</sequence>